<protein>
    <submittedName>
        <fullName evidence="12">E2F transcription factor 6</fullName>
    </submittedName>
</protein>
<dbReference type="InterPro" id="IPR015633">
    <property type="entry name" value="E2F"/>
</dbReference>
<evidence type="ECO:0000256" key="7">
    <source>
        <dbReference type="ARBA" id="ARBA00023163"/>
    </source>
</evidence>
<evidence type="ECO:0000256" key="4">
    <source>
        <dbReference type="ARBA" id="ARBA00022833"/>
    </source>
</evidence>
<dbReference type="GO" id="GO:0090575">
    <property type="term" value="C:RNA polymerase II transcription regulator complex"/>
    <property type="evidence" value="ECO:0007669"/>
    <property type="project" value="TreeGrafter"/>
</dbReference>
<dbReference type="KEGG" id="tru:101063077"/>
<gene>
    <name evidence="12" type="primary">e2f6</name>
</gene>
<dbReference type="GO" id="GO:0000978">
    <property type="term" value="F:RNA polymerase II cis-regulatory region sequence-specific DNA binding"/>
    <property type="evidence" value="ECO:0007669"/>
    <property type="project" value="InterPro"/>
</dbReference>
<dbReference type="InterPro" id="IPR003316">
    <property type="entry name" value="E2F_WHTH_DNA-bd_dom"/>
</dbReference>
<dbReference type="Gene3D" id="1.10.10.10">
    <property type="entry name" value="Winged helix-like DNA-binding domain superfamily/Winged helix DNA-binding domain"/>
    <property type="match status" value="1"/>
</dbReference>
<name>H2UUH9_TAKRU</name>
<dbReference type="eggNOG" id="KOG2577">
    <property type="taxonomic scope" value="Eukaryota"/>
</dbReference>
<reference evidence="12" key="2">
    <citation type="submission" date="2025-08" db="UniProtKB">
        <authorList>
            <consortium name="Ensembl"/>
        </authorList>
    </citation>
    <scope>IDENTIFICATION</scope>
</reference>
<keyword evidence="6 8" id="KW-0238">DNA-binding</keyword>
<evidence type="ECO:0000256" key="1">
    <source>
        <dbReference type="ARBA" id="ARBA00010940"/>
    </source>
</evidence>
<comment type="similarity">
    <text evidence="1 9">Belongs to the E2F/DP family.</text>
</comment>
<dbReference type="GeneID" id="101063077"/>
<evidence type="ECO:0000256" key="3">
    <source>
        <dbReference type="ARBA" id="ARBA00022771"/>
    </source>
</evidence>
<evidence type="ECO:0000256" key="6">
    <source>
        <dbReference type="ARBA" id="ARBA00023125"/>
    </source>
</evidence>
<dbReference type="OMA" id="FKWIGKS"/>
<evidence type="ECO:0000256" key="5">
    <source>
        <dbReference type="ARBA" id="ARBA00023015"/>
    </source>
</evidence>
<evidence type="ECO:0000256" key="8">
    <source>
        <dbReference type="PROSITE-ProRule" id="PRU00309"/>
    </source>
</evidence>
<keyword evidence="2" id="KW-0479">Metal-binding</keyword>
<feature type="domain" description="THAP-type" evidence="11">
    <location>
        <begin position="1"/>
        <end position="84"/>
    </location>
</feature>
<dbReference type="CTD" id="1876"/>
<dbReference type="PROSITE" id="PS50950">
    <property type="entry name" value="ZF_THAP"/>
    <property type="match status" value="1"/>
</dbReference>
<dbReference type="InterPro" id="IPR036388">
    <property type="entry name" value="WH-like_DNA-bd_sf"/>
</dbReference>
<evidence type="ECO:0000256" key="10">
    <source>
        <dbReference type="SAM" id="MobiDB-lite"/>
    </source>
</evidence>
<dbReference type="PANTHER" id="PTHR12081">
    <property type="entry name" value="TRANSCRIPTION FACTOR E2F"/>
    <property type="match status" value="1"/>
</dbReference>
<dbReference type="CDD" id="cd14660">
    <property type="entry name" value="E2F_DD"/>
    <property type="match status" value="1"/>
</dbReference>
<dbReference type="InterPro" id="IPR036390">
    <property type="entry name" value="WH_DNA-bd_sf"/>
</dbReference>
<dbReference type="SMART" id="SM00980">
    <property type="entry name" value="THAP"/>
    <property type="match status" value="1"/>
</dbReference>
<sequence>MVKCVVSGCPNRIVSSENRGIFNRPPKRFFKFPKDPARVKVWLAALRETDEHDPTEQHFICEDHFLPEDISRNEVSSDAIPIMPPCVDGGLSMMGSWGPDMPEEEDEQWTMDGDVEDEDDPPTPVGEPASAGQVGPSDAATRRTSEPVMTRVGPLSADLTPKKAVRKHVVPVGEMLRRFLELTLASPDNLVDIRKLLAGTGRSKKRIDDITDVLEDISLIEKLSDHKFKWIGKSHIANFLWKNRQVFQAEMENLKLVESVLDGLIKSCSQQLFEVTDNLENAALAYVTLADISRLKDFQQQTVMVVKAPEETKLEVPAPKEDSIQVHLKAEQGPVVVLTCEVGTGEEDSSCFLTLEESRIRTTELHTEAPERAVQSA</sequence>
<keyword evidence="4" id="KW-0862">Zinc</keyword>
<dbReference type="Pfam" id="PF02319">
    <property type="entry name" value="WHD_E2F_TDP"/>
    <property type="match status" value="1"/>
</dbReference>
<dbReference type="SMART" id="SM01372">
    <property type="entry name" value="E2F_TDP"/>
    <property type="match status" value="1"/>
</dbReference>
<dbReference type="RefSeq" id="XP_011610113.1">
    <property type="nucleotide sequence ID" value="XM_011611811.2"/>
</dbReference>
<dbReference type="Gene3D" id="6.10.250.540">
    <property type="match status" value="1"/>
</dbReference>
<dbReference type="SUPFAM" id="SSF46785">
    <property type="entry name" value="Winged helix' DNA-binding domain"/>
    <property type="match status" value="1"/>
</dbReference>
<dbReference type="Pfam" id="PF05485">
    <property type="entry name" value="THAP"/>
    <property type="match status" value="1"/>
</dbReference>
<keyword evidence="5 9" id="KW-0805">Transcription regulation</keyword>
<evidence type="ECO:0000259" key="11">
    <source>
        <dbReference type="PROSITE" id="PS50950"/>
    </source>
</evidence>
<keyword evidence="7 9" id="KW-0804">Transcription</keyword>
<dbReference type="GO" id="GO:0008270">
    <property type="term" value="F:zinc ion binding"/>
    <property type="evidence" value="ECO:0007669"/>
    <property type="project" value="UniProtKB-KW"/>
</dbReference>
<proteinExistence type="inferred from homology"/>
<feature type="region of interest" description="Disordered" evidence="10">
    <location>
        <begin position="98"/>
        <end position="150"/>
    </location>
</feature>
<dbReference type="InterPro" id="IPR032198">
    <property type="entry name" value="E2F_CC-MB"/>
</dbReference>
<dbReference type="InParanoid" id="H2UUH9"/>
<dbReference type="FunCoup" id="H2UUH9">
    <property type="interactions" value="344"/>
</dbReference>
<dbReference type="Pfam" id="PF16421">
    <property type="entry name" value="E2F_CC-MB"/>
    <property type="match status" value="1"/>
</dbReference>
<evidence type="ECO:0000256" key="9">
    <source>
        <dbReference type="RuleBase" id="RU003796"/>
    </source>
</evidence>
<dbReference type="InterPro" id="IPR037241">
    <property type="entry name" value="E2F-DP_heterodim"/>
</dbReference>
<evidence type="ECO:0000256" key="2">
    <source>
        <dbReference type="ARBA" id="ARBA00022723"/>
    </source>
</evidence>
<dbReference type="PANTHER" id="PTHR12081:SF19">
    <property type="entry name" value="TRANSCRIPTION FACTOR E2F6"/>
    <property type="match status" value="1"/>
</dbReference>
<keyword evidence="3 8" id="KW-0863">Zinc-finger</keyword>
<dbReference type="GO" id="GO:0046983">
    <property type="term" value="F:protein dimerization activity"/>
    <property type="evidence" value="ECO:0007669"/>
    <property type="project" value="InterPro"/>
</dbReference>
<dbReference type="HOGENOM" id="CLU_060979_0_0_1"/>
<dbReference type="InterPro" id="IPR006612">
    <property type="entry name" value="THAP_Znf"/>
</dbReference>
<keyword evidence="9" id="KW-0539">Nucleus</keyword>
<dbReference type="GO" id="GO:0000981">
    <property type="term" value="F:DNA-binding transcription factor activity, RNA polymerase II-specific"/>
    <property type="evidence" value="ECO:0007669"/>
    <property type="project" value="TreeGrafter"/>
</dbReference>
<dbReference type="SUPFAM" id="SSF144074">
    <property type="entry name" value="E2F-DP heterodimerization region"/>
    <property type="match status" value="1"/>
</dbReference>
<dbReference type="Ensembl" id="ENSTRUT00000040746.3">
    <property type="protein sequence ID" value="ENSTRUP00000040604.3"/>
    <property type="gene ID" value="ENSTRUG00000015884.3"/>
</dbReference>
<organism evidence="12 13">
    <name type="scientific">Takifugu rubripes</name>
    <name type="common">Japanese pufferfish</name>
    <name type="synonym">Fugu rubripes</name>
    <dbReference type="NCBI Taxonomy" id="31033"/>
    <lineage>
        <taxon>Eukaryota</taxon>
        <taxon>Metazoa</taxon>
        <taxon>Chordata</taxon>
        <taxon>Craniata</taxon>
        <taxon>Vertebrata</taxon>
        <taxon>Euteleostomi</taxon>
        <taxon>Actinopterygii</taxon>
        <taxon>Neopterygii</taxon>
        <taxon>Teleostei</taxon>
        <taxon>Neoteleostei</taxon>
        <taxon>Acanthomorphata</taxon>
        <taxon>Eupercaria</taxon>
        <taxon>Tetraodontiformes</taxon>
        <taxon>Tetradontoidea</taxon>
        <taxon>Tetraodontidae</taxon>
        <taxon>Takifugu</taxon>
    </lineage>
</organism>
<feature type="compositionally biased region" description="Acidic residues" evidence="10">
    <location>
        <begin position="101"/>
        <end position="121"/>
    </location>
</feature>
<accession>H2UUH9</accession>
<dbReference type="SMART" id="SM00692">
    <property type="entry name" value="DM3"/>
    <property type="match status" value="1"/>
</dbReference>
<reference evidence="12" key="3">
    <citation type="submission" date="2025-09" db="UniProtKB">
        <authorList>
            <consortium name="Ensembl"/>
        </authorList>
    </citation>
    <scope>IDENTIFICATION</scope>
</reference>
<dbReference type="SUPFAM" id="SSF57716">
    <property type="entry name" value="Glucocorticoid receptor-like (DNA-binding domain)"/>
    <property type="match status" value="1"/>
</dbReference>
<dbReference type="OrthoDB" id="1743261at2759"/>
<dbReference type="Proteomes" id="UP000005226">
    <property type="component" value="Chromosome 16"/>
</dbReference>
<dbReference type="STRING" id="31033.ENSTRUP00000040604"/>
<keyword evidence="13" id="KW-1185">Reference proteome</keyword>
<dbReference type="GeneTree" id="ENSGT00940000155734"/>
<evidence type="ECO:0000313" key="12">
    <source>
        <dbReference type="Ensembl" id="ENSTRUP00000040604.3"/>
    </source>
</evidence>
<evidence type="ECO:0000313" key="13">
    <source>
        <dbReference type="Proteomes" id="UP000005226"/>
    </source>
</evidence>
<comment type="subcellular location">
    <subcellularLocation>
        <location evidence="9">Nucleus</location>
    </subcellularLocation>
</comment>
<dbReference type="AlphaFoldDB" id="H2UUH9"/>
<reference evidence="12 13" key="1">
    <citation type="journal article" date="2011" name="Genome Biol. Evol.">
        <title>Integration of the genetic map and genome assembly of fugu facilitates insights into distinct features of genome evolution in teleosts and mammals.</title>
        <authorList>
            <person name="Kai W."/>
            <person name="Kikuchi K."/>
            <person name="Tohari S."/>
            <person name="Chew A.K."/>
            <person name="Tay A."/>
            <person name="Fujiwara A."/>
            <person name="Hosoya S."/>
            <person name="Suetake H."/>
            <person name="Naruse K."/>
            <person name="Brenner S."/>
            <person name="Suzuki Y."/>
            <person name="Venkatesh B."/>
        </authorList>
    </citation>
    <scope>NUCLEOTIDE SEQUENCE [LARGE SCALE GENOMIC DNA]</scope>
</reference>